<dbReference type="Gene3D" id="3.30.559.30">
    <property type="entry name" value="Nonribosomal peptide synthetase, condensation domain"/>
    <property type="match status" value="1"/>
</dbReference>
<reference evidence="7" key="1">
    <citation type="submission" date="2018-12" db="EMBL/GenBank/DDBJ databases">
        <title>Tengunoibacter tsumagoiensis gen. nov., sp. nov., Dictyobacter kobayashii sp. nov., D. alpinus sp. nov., and D. joshuensis sp. nov. and description of Dictyobacteraceae fam. nov. within the order Ktedonobacterales isolated from Tengu-no-mugimeshi.</title>
        <authorList>
            <person name="Wang C.M."/>
            <person name="Zheng Y."/>
            <person name="Sakai Y."/>
            <person name="Toyoda A."/>
            <person name="Minakuchi Y."/>
            <person name="Abe K."/>
            <person name="Yokota A."/>
            <person name="Yabe S."/>
        </authorList>
    </citation>
    <scope>NUCLEOTIDE SEQUENCE [LARGE SCALE GENOMIC DNA]</scope>
    <source>
        <strain evidence="7">Uno3</strain>
    </source>
</reference>
<evidence type="ECO:0000256" key="1">
    <source>
        <dbReference type="ARBA" id="ARBA00001957"/>
    </source>
</evidence>
<dbReference type="SUPFAM" id="SSF56801">
    <property type="entry name" value="Acetyl-CoA synthetase-like"/>
    <property type="match status" value="2"/>
</dbReference>
<dbReference type="Gene3D" id="3.40.50.980">
    <property type="match status" value="4"/>
</dbReference>
<evidence type="ECO:0000313" key="7">
    <source>
        <dbReference type="Proteomes" id="UP000287352"/>
    </source>
</evidence>
<dbReference type="NCBIfam" id="TIGR01733">
    <property type="entry name" value="AA-adenyl-dom"/>
    <property type="match status" value="2"/>
</dbReference>
<keyword evidence="3" id="KW-0596">Phosphopantetheine</keyword>
<dbReference type="GO" id="GO:0008610">
    <property type="term" value="P:lipid biosynthetic process"/>
    <property type="evidence" value="ECO:0007669"/>
    <property type="project" value="UniProtKB-ARBA"/>
</dbReference>
<dbReference type="FunFam" id="2.30.38.10:FF:000001">
    <property type="entry name" value="Non-ribosomal peptide synthetase PvdI"/>
    <property type="match status" value="1"/>
</dbReference>
<dbReference type="GO" id="GO:0003824">
    <property type="term" value="F:catalytic activity"/>
    <property type="evidence" value="ECO:0007669"/>
    <property type="project" value="InterPro"/>
</dbReference>
<dbReference type="GO" id="GO:0005737">
    <property type="term" value="C:cytoplasm"/>
    <property type="evidence" value="ECO:0007669"/>
    <property type="project" value="TreeGrafter"/>
</dbReference>
<protein>
    <recommendedName>
        <fullName evidence="5">Carrier domain-containing protein</fullName>
    </recommendedName>
</protein>
<evidence type="ECO:0000256" key="2">
    <source>
        <dbReference type="ARBA" id="ARBA00006432"/>
    </source>
</evidence>
<dbReference type="Pfam" id="PF00501">
    <property type="entry name" value="AMP-binding"/>
    <property type="match status" value="2"/>
</dbReference>
<dbReference type="PANTHER" id="PTHR45527">
    <property type="entry name" value="NONRIBOSOMAL PEPTIDE SYNTHETASE"/>
    <property type="match status" value="1"/>
</dbReference>
<comment type="similarity">
    <text evidence="2">Belongs to the ATP-dependent AMP-binding enzyme family.</text>
</comment>
<dbReference type="PROSITE" id="PS00012">
    <property type="entry name" value="PHOSPHOPANTETHEINE"/>
    <property type="match status" value="1"/>
</dbReference>
<dbReference type="InterPro" id="IPR001242">
    <property type="entry name" value="Condensation_dom"/>
</dbReference>
<dbReference type="GO" id="GO:0031177">
    <property type="term" value="F:phosphopantetheine binding"/>
    <property type="evidence" value="ECO:0007669"/>
    <property type="project" value="InterPro"/>
</dbReference>
<dbReference type="Pfam" id="PF13193">
    <property type="entry name" value="AMP-binding_C"/>
    <property type="match status" value="2"/>
</dbReference>
<dbReference type="FunFam" id="3.40.50.12780:FF:000012">
    <property type="entry name" value="Non-ribosomal peptide synthetase"/>
    <property type="match status" value="1"/>
</dbReference>
<dbReference type="NCBIfam" id="NF003417">
    <property type="entry name" value="PRK04813.1"/>
    <property type="match status" value="2"/>
</dbReference>
<proteinExistence type="inferred from homology"/>
<dbReference type="InterPro" id="IPR020806">
    <property type="entry name" value="PKS_PP-bd"/>
</dbReference>
<feature type="domain" description="Carrier" evidence="5">
    <location>
        <begin position="1592"/>
        <end position="1667"/>
    </location>
</feature>
<dbReference type="CDD" id="cd12117">
    <property type="entry name" value="A_NRPS_Srf_like"/>
    <property type="match status" value="1"/>
</dbReference>
<comment type="cofactor">
    <cofactor evidence="1">
        <name>pantetheine 4'-phosphate</name>
        <dbReference type="ChEBI" id="CHEBI:47942"/>
    </cofactor>
</comment>
<dbReference type="Pfam" id="PF00550">
    <property type="entry name" value="PP-binding"/>
    <property type="match status" value="2"/>
</dbReference>
<evidence type="ECO:0000259" key="5">
    <source>
        <dbReference type="PROSITE" id="PS50075"/>
    </source>
</evidence>
<dbReference type="InterPro" id="IPR000873">
    <property type="entry name" value="AMP-dep_synth/lig_dom"/>
</dbReference>
<dbReference type="InterPro" id="IPR006162">
    <property type="entry name" value="Ppantetheine_attach_site"/>
</dbReference>
<dbReference type="PANTHER" id="PTHR45527:SF1">
    <property type="entry name" value="FATTY ACID SYNTHASE"/>
    <property type="match status" value="1"/>
</dbReference>
<dbReference type="FunFam" id="3.40.50.980:FF:000001">
    <property type="entry name" value="Non-ribosomal peptide synthetase"/>
    <property type="match status" value="2"/>
</dbReference>
<dbReference type="InterPro" id="IPR025110">
    <property type="entry name" value="AMP-bd_C"/>
</dbReference>
<dbReference type="SMART" id="SM00823">
    <property type="entry name" value="PKS_PP"/>
    <property type="match status" value="2"/>
</dbReference>
<name>A0A402A643_9CHLR</name>
<dbReference type="EMBL" id="BIFR01000002">
    <property type="protein sequence ID" value="GCE14613.1"/>
    <property type="molecule type" value="Genomic_DNA"/>
</dbReference>
<dbReference type="FunFam" id="3.30.300.30:FF:000015">
    <property type="entry name" value="Nonribosomal peptide synthase SidD"/>
    <property type="match status" value="1"/>
</dbReference>
<dbReference type="FunFam" id="3.30.300.30:FF:000010">
    <property type="entry name" value="Enterobactin synthetase component F"/>
    <property type="match status" value="1"/>
</dbReference>
<dbReference type="PROSITE" id="PS00455">
    <property type="entry name" value="AMP_BINDING"/>
    <property type="match status" value="2"/>
</dbReference>
<evidence type="ECO:0000256" key="3">
    <source>
        <dbReference type="ARBA" id="ARBA00022450"/>
    </source>
</evidence>
<dbReference type="SUPFAM" id="SSF47336">
    <property type="entry name" value="ACP-like"/>
    <property type="match status" value="2"/>
</dbReference>
<dbReference type="Proteomes" id="UP000287352">
    <property type="component" value="Unassembled WGS sequence"/>
</dbReference>
<dbReference type="SUPFAM" id="SSF52777">
    <property type="entry name" value="CoA-dependent acyltransferases"/>
    <property type="match status" value="2"/>
</dbReference>
<keyword evidence="4" id="KW-0597">Phosphoprotein</keyword>
<keyword evidence="7" id="KW-1185">Reference proteome</keyword>
<dbReference type="Gene3D" id="1.10.1200.10">
    <property type="entry name" value="ACP-like"/>
    <property type="match status" value="2"/>
</dbReference>
<dbReference type="PROSITE" id="PS50075">
    <property type="entry name" value="CARRIER"/>
    <property type="match status" value="2"/>
</dbReference>
<dbReference type="InterPro" id="IPR010071">
    <property type="entry name" value="AA_adenyl_dom"/>
</dbReference>
<dbReference type="FunFam" id="1.10.1200.10:FF:000005">
    <property type="entry name" value="Nonribosomal peptide synthetase 1"/>
    <property type="match status" value="2"/>
</dbReference>
<sequence length="1693" mass="188464">MDQWSENLSMLPKDSDPPFTALFEQQARLYAEKPALVFADRSLSYRELNGQADSLARSLIDQGVRPEMRIGLYFQRSLEMIIALLGVLKAGAAFVPLDPAYPRERIAFLLADAHLSFVLTHSTLRAELSSVEATVLSLDTLAPVVDATDGGAFHVEPEQSAYVIYTSGSTGVPKGVVVTQRGLSHLAHAFVAAIAPVATDHILQFASLSFDASLSEIVSAFSVGATLYLAEKEDLIPGPALEATLLRNAISVVTLPPSILALLPQRTYPALRTIVVAGEACPASLVERWGSHVTFINAYGPTEIAVCATTVQCHPQQPVTIGSPLASTSVYLLDEDLQPVPSGTVGELYLAGPGLARGYLERPALTAERFLPDPFAAKPGARMYRTGDLGRLAGTGELEFLGRIDFQVKLRGFRIELGEIEAVLSQHPLVQEAVVLLREDRPADPRLVAYLKLHPESPFSWHQLRADLAQRLPVHMVPGTVVVVEQWPLTLNQKIDRAALPAPANAAASVDERYVAPQTPIEESLAEIWSSVLHVERVGRFDHFLELGGNSLLTTQVQARIRDELKLELPLKVLFRQQTIAELAESLVVEQAQEVQPLSLGPRICHESVPLSYSQERVWFLQQLDPSSKAYNAQAAIRLSGQLVIEAFEQSLSEIVRRHEIFRTTFSAHHGIPAQTIHPPFSVNIPLIHLEHLSPDEQDRSLSQVMQETFSQPFDTAQLPLVRWILVCLSDTESVFLHVEHHFIHDGWSFAVFLRELCTLYAAFVKGERSPLPPLPLQFADFVLWQREWMEGTEAASQLSYWLQQLADHPARLELLTDRPRPLVQTFRGSVERITLSDSLYQQVRAYCRQEHCTLFMFLFSAFLLLLYRYTDQDDLCIGTGIANRRFREIESLIGMIINTVVLRAHLSKQLTFRELVEQVRQVTLDAYAHQDLPFGKVVEALQPERNASYSPLYQVAFSFHDSPLPPLTMPDLTLELNEGLSNHTAKFDLNVIVIPRREQFVGQAAAEQNQAVFLLWEYNTDLFDRSTIQRFIAHYEQILTSVLQDDHQSLQSVPLLTRTEREQILVTLGHTQGPAVREEATLQQVFDEQVQRNPSAPALHFADEQLSYGEVNQRANQLAATLRMHGVTFETPVGIFMERSASAIISMLAVLKLGGTYLPLDPDYPLERLLFMLQNVNAPFVVSQQELYERLSGYQGTILSLTDFWSEPTEWSGENIVTSCPATALASILYTSGSTGQPKGIGLTHQAMIATFYQETTYFSYTRPQRFSQISNLAFDAAAFEIWGSLLNGHLLVGIEREQSLSAPALQRIIEDQHIETCFLTTALVHQFARQTPAFFKQLHTLFTGGEAAEARLINAIFEQGGPAALINCYGPTECTTFATTKQLFPQTFVSVPIGRPVGSTQVVILDETLSPVPIGVAGEIYLGGIRLARGYPGRPDLTAERFIPNPFSALPGGRLYRTGDRARFLNNGDIEFLGRLDSQIKLRGFRIELAEIESVLEQHPLVASSLVILTHNPAGESCLIAYLVLTADAASLAETISWRSYLLTRLPEYMIPAQFVVLTTFPLTANGKIDRRALPAPDWEQSNKGEQEERDRTQLEEAIAQIWEEVLGRTGLSLFANFFQLGGHSLLATQIVTRVNEALQLQVPLRTLLIHPTIADFASAILQEQLEELDQEQFAELLAELELPLETESRE</sequence>
<dbReference type="Gene3D" id="2.30.38.10">
    <property type="entry name" value="Luciferase, Domain 3"/>
    <property type="match status" value="2"/>
</dbReference>
<comment type="caution">
    <text evidence="6">The sequence shown here is derived from an EMBL/GenBank/DDBJ whole genome shotgun (WGS) entry which is preliminary data.</text>
</comment>
<evidence type="ECO:0000256" key="4">
    <source>
        <dbReference type="ARBA" id="ARBA00022553"/>
    </source>
</evidence>
<dbReference type="InterPro" id="IPR045851">
    <property type="entry name" value="AMP-bd_C_sf"/>
</dbReference>
<accession>A0A402A643</accession>
<gene>
    <name evidence="6" type="ORF">KTT_44720</name>
</gene>
<dbReference type="GO" id="GO:0043041">
    <property type="term" value="P:amino acid activation for nonribosomal peptide biosynthetic process"/>
    <property type="evidence" value="ECO:0007669"/>
    <property type="project" value="TreeGrafter"/>
</dbReference>
<feature type="domain" description="Carrier" evidence="5">
    <location>
        <begin position="516"/>
        <end position="591"/>
    </location>
</feature>
<organism evidence="6 7">
    <name type="scientific">Tengunoibacter tsumagoiensis</name>
    <dbReference type="NCBI Taxonomy" id="2014871"/>
    <lineage>
        <taxon>Bacteria</taxon>
        <taxon>Bacillati</taxon>
        <taxon>Chloroflexota</taxon>
        <taxon>Ktedonobacteria</taxon>
        <taxon>Ktedonobacterales</taxon>
        <taxon>Dictyobacteraceae</taxon>
        <taxon>Tengunoibacter</taxon>
    </lineage>
</organism>
<dbReference type="InterPro" id="IPR020845">
    <property type="entry name" value="AMP-binding_CS"/>
</dbReference>
<dbReference type="CDD" id="cd19531">
    <property type="entry name" value="LCL_NRPS-like"/>
    <property type="match status" value="1"/>
</dbReference>
<dbReference type="Pfam" id="PF00668">
    <property type="entry name" value="Condensation"/>
    <property type="match status" value="1"/>
</dbReference>
<dbReference type="FunFam" id="3.30.559.10:FF:000012">
    <property type="entry name" value="Non-ribosomal peptide synthetase"/>
    <property type="match status" value="1"/>
</dbReference>
<dbReference type="GO" id="GO:0044550">
    <property type="term" value="P:secondary metabolite biosynthetic process"/>
    <property type="evidence" value="ECO:0007669"/>
    <property type="project" value="UniProtKB-ARBA"/>
</dbReference>
<dbReference type="Gene3D" id="3.30.559.10">
    <property type="entry name" value="Chloramphenicol acetyltransferase-like domain"/>
    <property type="match status" value="1"/>
</dbReference>
<evidence type="ECO:0000313" key="6">
    <source>
        <dbReference type="EMBL" id="GCE14613.1"/>
    </source>
</evidence>
<dbReference type="InterPro" id="IPR009081">
    <property type="entry name" value="PP-bd_ACP"/>
</dbReference>
<dbReference type="Gene3D" id="3.30.300.30">
    <property type="match status" value="2"/>
</dbReference>
<dbReference type="InterPro" id="IPR023213">
    <property type="entry name" value="CAT-like_dom_sf"/>
</dbReference>
<dbReference type="InterPro" id="IPR036736">
    <property type="entry name" value="ACP-like_sf"/>
</dbReference>